<evidence type="ECO:0000256" key="2">
    <source>
        <dbReference type="SAM" id="MobiDB-lite"/>
    </source>
</evidence>
<dbReference type="InterPro" id="IPR013783">
    <property type="entry name" value="Ig-like_fold"/>
</dbReference>
<dbReference type="InterPro" id="IPR003410">
    <property type="entry name" value="HYR_dom"/>
</dbReference>
<dbReference type="InterPro" id="IPR057693">
    <property type="entry name" value="DUF7933"/>
</dbReference>
<feature type="chain" id="PRO_5047478611" evidence="3">
    <location>
        <begin position="21"/>
        <end position="1347"/>
    </location>
</feature>
<feature type="domain" description="HYR" evidence="4">
    <location>
        <begin position="473"/>
        <end position="555"/>
    </location>
</feature>
<dbReference type="PANTHER" id="PTHR46343:SF2">
    <property type="entry name" value="SUSHI_VON WILLEBRAND FACTOR TYPE A_EGF_PENTRAXIN DOMAIN-CONTAINING 1"/>
    <property type="match status" value="1"/>
</dbReference>
<dbReference type="PANTHER" id="PTHR46343">
    <property type="entry name" value="HYR DOMAIN-CONTAINING PROTEIN"/>
    <property type="match status" value="1"/>
</dbReference>
<dbReference type="InterPro" id="IPR043555">
    <property type="entry name" value="SRPX-like"/>
</dbReference>
<feature type="region of interest" description="Disordered" evidence="2">
    <location>
        <begin position="454"/>
        <end position="476"/>
    </location>
</feature>
<dbReference type="InterPro" id="IPR001434">
    <property type="entry name" value="OmcB-like_DUF11"/>
</dbReference>
<protein>
    <submittedName>
        <fullName evidence="5">IPTL-CTERM sorting domain-containing protein</fullName>
    </submittedName>
</protein>
<name>A0ABN6H7V1_9BACT</name>
<evidence type="ECO:0000256" key="1">
    <source>
        <dbReference type="ARBA" id="ARBA00022737"/>
    </source>
</evidence>
<keyword evidence="6" id="KW-1185">Reference proteome</keyword>
<evidence type="ECO:0000313" key="5">
    <source>
        <dbReference type="EMBL" id="BCX49736.1"/>
    </source>
</evidence>
<evidence type="ECO:0000256" key="3">
    <source>
        <dbReference type="SAM" id="SignalP"/>
    </source>
</evidence>
<gene>
    <name evidence="5" type="ORF">HAHE_36440</name>
</gene>
<feature type="domain" description="HYR" evidence="4">
    <location>
        <begin position="716"/>
        <end position="798"/>
    </location>
</feature>
<keyword evidence="3" id="KW-0732">Signal</keyword>
<keyword evidence="1" id="KW-0677">Repeat</keyword>
<dbReference type="PROSITE" id="PS50825">
    <property type="entry name" value="HYR"/>
    <property type="match status" value="2"/>
</dbReference>
<reference evidence="5 6" key="1">
    <citation type="submission" date="2021-06" db="EMBL/GenBank/DDBJ databases">
        <title>Complete genome of Haloferula helveola possessing various polysaccharide degrading enzymes.</title>
        <authorList>
            <person name="Takami H."/>
            <person name="Huang C."/>
            <person name="Hamasaki K."/>
        </authorList>
    </citation>
    <scope>NUCLEOTIDE SEQUENCE [LARGE SCALE GENOMIC DNA]</scope>
    <source>
        <strain evidence="5 6">CN-1</strain>
    </source>
</reference>
<feature type="compositionally biased region" description="Polar residues" evidence="2">
    <location>
        <begin position="454"/>
        <end position="474"/>
    </location>
</feature>
<proteinExistence type="predicted"/>
<feature type="signal peptide" evidence="3">
    <location>
        <begin position="1"/>
        <end position="20"/>
    </location>
</feature>
<accession>A0ABN6H7V1</accession>
<sequence>MFLPRTVLPILALFAGPLHAQGNLDVTIPSLPAGKQVQIVYTTTVNGTPTGINADGTFEISQQATIAATGQSNTVTDDPAEPGATDATIVDGFVNTPPTVFGGSTPSVTSAGATVYSFRIDYRDDGVFTVVDADSIDANDVVVTGPNGPVPVTSGTASGPDAALLSGSYTLTPPGGSWDPSDNGTYTISLVGNQVFDQPLSGMEPSLAAVAVPTLSTFDVEILTPPGFAKNFAPDVIGEDGISTLTFTIDNTANPVAATSVDFTDNLPSGVVIATPANASTTCVGGTLTAVSETGTVSYTGGTVPAGTSCTVTVDVTSSTPGSYLNTSGDLTSSIGNSGPASDTLTVAPPPLFSKEFSPASIAFGGTSTLTFTIDNSLSPLDATAIDFTDNLPAGMTVATPANASTTCTGGTLTATSGTGVISYTGGSVAAGASCTVTVDVTAMALGDLVNTSGDLTSSRGNSGTATDTLSVVDNTPPAITCPPGITVECDQPTDPSATGFATAIDDLDPNPVLGFADSTIPGSNADNFTIVRTWTAMDASGNQSSCQQTITVQDTTAPVITCPAGITIECDDSEDPSNTGSATATDNCDPNPAITFSDNITAGSNAYNFTITRTWTATDATGNASSCDQTITVQDTTAPAITCPADTTIECDESEAPANTGSATAIDGCDPNPTITFSDNITAGSNAYNFTITRTWTATDATGNASSCDQTITVQDTTAPVITCPADTMIECDESEDPSNTGTATATDACDPDPAITFSDNITAGSNAYNFTITRTWTATDASGNSSNCTQTITVQDTTDPVVVCPPDVSVLSTEPTTPADTGFATATDTCDPNPVVTFSDATAPAPNGVDSILTRTWRGTDASGNEGSCQQVITILAGLDLVVTAAESVDPVTAGNVPLPNLTHEFTVTNNGPIEATNIVLSLSFTETTGISASGITPESGTVTDQGPGAAQWTIPTLAIGASVTLEVDYGVDAAATAAVDAVSSTLTAQSLDQPQINTGDESATVATSVVREVDIVPSIEVLQDPLVAGGDALETFRVLVTNNGPSDASGVAISLPGVLPADVSFTNFDTASGTVAGGTWTIGDLPAAGSASLIITAQAGSGASSGTDVIPLTAVVSSITESQSETSNDSASAATSIISAADTGTGITVAPTVNLQSGLFVSEVTVTNNNSEAIPAFRLYVKNLPADVEVHNATGSRTFGTPPSELPFVLHNQPLAASDSVTLSIEFFRASLDPGFTPQYEIELLPIPEPDPTAAPAGLAVARNERLPNGDQLIEIVSTPGSTYAVEYSADMTTWVRVVPAVTAVANRLQWIDNGPPKTVSHPSTVGSRFYRFVLITPPTPSSE</sequence>
<dbReference type="RefSeq" id="WP_338686459.1">
    <property type="nucleotide sequence ID" value="NZ_AP024702.1"/>
</dbReference>
<dbReference type="Pfam" id="PF25564">
    <property type="entry name" value="DUF7933"/>
    <property type="match status" value="2"/>
</dbReference>
<evidence type="ECO:0000313" key="6">
    <source>
        <dbReference type="Proteomes" id="UP001374893"/>
    </source>
</evidence>
<dbReference type="Gene3D" id="2.60.40.10">
    <property type="entry name" value="Immunoglobulins"/>
    <property type="match status" value="4"/>
</dbReference>
<dbReference type="Proteomes" id="UP001374893">
    <property type="component" value="Chromosome"/>
</dbReference>
<evidence type="ECO:0000259" key="4">
    <source>
        <dbReference type="PROSITE" id="PS50825"/>
    </source>
</evidence>
<organism evidence="5 6">
    <name type="scientific">Haloferula helveola</name>
    <dbReference type="NCBI Taxonomy" id="490095"/>
    <lineage>
        <taxon>Bacteria</taxon>
        <taxon>Pseudomonadati</taxon>
        <taxon>Verrucomicrobiota</taxon>
        <taxon>Verrucomicrobiia</taxon>
        <taxon>Verrucomicrobiales</taxon>
        <taxon>Verrucomicrobiaceae</taxon>
        <taxon>Haloferula</taxon>
    </lineage>
</organism>
<dbReference type="EMBL" id="AP024702">
    <property type="protein sequence ID" value="BCX49736.1"/>
    <property type="molecule type" value="Genomic_DNA"/>
</dbReference>
<dbReference type="Pfam" id="PF01345">
    <property type="entry name" value="DUF11"/>
    <property type="match status" value="2"/>
</dbReference>